<dbReference type="Proteomes" id="UP000271098">
    <property type="component" value="Unassembled WGS sequence"/>
</dbReference>
<reference evidence="4" key="1">
    <citation type="submission" date="2016-06" db="UniProtKB">
        <authorList>
            <consortium name="WormBaseParasite"/>
        </authorList>
    </citation>
    <scope>IDENTIFICATION</scope>
</reference>
<dbReference type="WBParaSite" id="GPUH_0002117401-mRNA-1">
    <property type="protein sequence ID" value="GPUH_0002117401-mRNA-1"/>
    <property type="gene ID" value="GPUH_0002117401"/>
</dbReference>
<feature type="compositionally biased region" description="Basic residues" evidence="1">
    <location>
        <begin position="87"/>
        <end position="98"/>
    </location>
</feature>
<evidence type="ECO:0000313" key="3">
    <source>
        <dbReference type="Proteomes" id="UP000271098"/>
    </source>
</evidence>
<protein>
    <submittedName>
        <fullName evidence="4">Gelsolin-like domain-containing protein</fullName>
    </submittedName>
</protein>
<keyword evidence="3" id="KW-1185">Reference proteome</keyword>
<gene>
    <name evidence="2" type="ORF">GPUH_LOCUS21149</name>
</gene>
<feature type="region of interest" description="Disordered" evidence="1">
    <location>
        <begin position="38"/>
        <end position="99"/>
    </location>
</feature>
<name>A0A183EJK8_9BILA</name>
<reference evidence="2 3" key="2">
    <citation type="submission" date="2018-11" db="EMBL/GenBank/DDBJ databases">
        <authorList>
            <consortium name="Pathogen Informatics"/>
        </authorList>
    </citation>
    <scope>NUCLEOTIDE SEQUENCE [LARGE SCALE GENOMIC DNA]</scope>
</reference>
<feature type="compositionally biased region" description="Basic and acidic residues" evidence="1">
    <location>
        <begin position="45"/>
        <end position="66"/>
    </location>
</feature>
<evidence type="ECO:0000313" key="2">
    <source>
        <dbReference type="EMBL" id="VDN37601.1"/>
    </source>
</evidence>
<sequence length="138" mass="15718">MFFYSARPRALSLRRSSVAPQGTETRLARQIAELLARQTAPLEVTQDHQEKKSEKEKDYDKWERNLPIRSSSLANPPQRSTSDPRRGSKPSRYYHRRPTVTIQSDGRIIIGGYTLFLYLISNSSGISKTAFGADFVLE</sequence>
<proteinExistence type="predicted"/>
<dbReference type="AlphaFoldDB" id="A0A183EJK8"/>
<organism evidence="4">
    <name type="scientific">Gongylonema pulchrum</name>
    <dbReference type="NCBI Taxonomy" id="637853"/>
    <lineage>
        <taxon>Eukaryota</taxon>
        <taxon>Metazoa</taxon>
        <taxon>Ecdysozoa</taxon>
        <taxon>Nematoda</taxon>
        <taxon>Chromadorea</taxon>
        <taxon>Rhabditida</taxon>
        <taxon>Spirurina</taxon>
        <taxon>Spiruromorpha</taxon>
        <taxon>Spiruroidea</taxon>
        <taxon>Gongylonematidae</taxon>
        <taxon>Gongylonema</taxon>
    </lineage>
</organism>
<accession>A0A183EJK8</accession>
<evidence type="ECO:0000313" key="4">
    <source>
        <dbReference type="WBParaSite" id="GPUH_0002117401-mRNA-1"/>
    </source>
</evidence>
<dbReference type="OrthoDB" id="5836654at2759"/>
<feature type="compositionally biased region" description="Polar residues" evidence="1">
    <location>
        <begin position="68"/>
        <end position="81"/>
    </location>
</feature>
<dbReference type="EMBL" id="UYRT01091936">
    <property type="protein sequence ID" value="VDN37601.1"/>
    <property type="molecule type" value="Genomic_DNA"/>
</dbReference>
<evidence type="ECO:0000256" key="1">
    <source>
        <dbReference type="SAM" id="MobiDB-lite"/>
    </source>
</evidence>